<evidence type="ECO:0000313" key="2">
    <source>
        <dbReference type="Proteomes" id="UP000515680"/>
    </source>
</evidence>
<dbReference type="AlphaFoldDB" id="A0A6S5TY57"/>
<organism evidence="1 2">
    <name type="scientific">Pseudomonas putida</name>
    <name type="common">Arthrobacter siderocapsulatus</name>
    <dbReference type="NCBI Taxonomy" id="303"/>
    <lineage>
        <taxon>Bacteria</taxon>
        <taxon>Pseudomonadati</taxon>
        <taxon>Pseudomonadota</taxon>
        <taxon>Gammaproteobacteria</taxon>
        <taxon>Pseudomonadales</taxon>
        <taxon>Pseudomonadaceae</taxon>
        <taxon>Pseudomonas</taxon>
    </lineage>
</organism>
<evidence type="ECO:0000313" key="1">
    <source>
        <dbReference type="EMBL" id="BBT41442.1"/>
    </source>
</evidence>
<sequence>MGKSDSLLDKLVKLSIIVRNVAPTLLRLFCSEAS</sequence>
<gene>
    <name evidence="1" type="ORF">WP8W18C01_37830</name>
</gene>
<accession>A0A6S5TY57</accession>
<name>A0A6S5TY57_PSEPU</name>
<protein>
    <submittedName>
        <fullName evidence="1">Uncharacterized protein</fullName>
    </submittedName>
</protein>
<proteinExistence type="predicted"/>
<dbReference type="EMBL" id="AP022227">
    <property type="protein sequence ID" value="BBT41442.1"/>
    <property type="molecule type" value="Genomic_DNA"/>
</dbReference>
<dbReference type="Proteomes" id="UP000515680">
    <property type="component" value="Chromosome"/>
</dbReference>
<reference evidence="1 2" key="1">
    <citation type="submission" date="2019-12" db="EMBL/GenBank/DDBJ databases">
        <title>complete genome sequences of Pseudomonas putida str. WP8-W18-CRE-01 isolated from wastewater treatment plant effluent.</title>
        <authorList>
            <person name="Sekizuka T."/>
            <person name="Itokawa K."/>
            <person name="Yatsu K."/>
            <person name="Inamine Y."/>
            <person name="Kuroda M."/>
        </authorList>
    </citation>
    <scope>NUCLEOTIDE SEQUENCE [LARGE SCALE GENOMIC DNA]</scope>
    <source>
        <strain evidence="1 2">WP8-W18-CRE-01</strain>
    </source>
</reference>